<accession>A0ACC2NVF4</accession>
<name>A0ACC2NVF4_9HYME</name>
<proteinExistence type="predicted"/>
<evidence type="ECO:0000313" key="1">
    <source>
        <dbReference type="EMBL" id="KAJ8674217.1"/>
    </source>
</evidence>
<comment type="caution">
    <text evidence="1">The sequence shown here is derived from an EMBL/GenBank/DDBJ whole genome shotgun (WGS) entry which is preliminary data.</text>
</comment>
<evidence type="ECO:0000313" key="2">
    <source>
        <dbReference type="Proteomes" id="UP001239111"/>
    </source>
</evidence>
<protein>
    <submittedName>
        <fullName evidence="1">Uncharacterized protein</fullName>
    </submittedName>
</protein>
<keyword evidence="2" id="KW-1185">Reference proteome</keyword>
<organism evidence="1 2">
    <name type="scientific">Eretmocerus hayati</name>
    <dbReference type="NCBI Taxonomy" id="131215"/>
    <lineage>
        <taxon>Eukaryota</taxon>
        <taxon>Metazoa</taxon>
        <taxon>Ecdysozoa</taxon>
        <taxon>Arthropoda</taxon>
        <taxon>Hexapoda</taxon>
        <taxon>Insecta</taxon>
        <taxon>Pterygota</taxon>
        <taxon>Neoptera</taxon>
        <taxon>Endopterygota</taxon>
        <taxon>Hymenoptera</taxon>
        <taxon>Apocrita</taxon>
        <taxon>Proctotrupomorpha</taxon>
        <taxon>Chalcidoidea</taxon>
        <taxon>Aphelinidae</taxon>
        <taxon>Aphelininae</taxon>
        <taxon>Eretmocerus</taxon>
    </lineage>
</organism>
<sequence>MLVSLYLFTGLKYIFKFTQPYVTLLPAPTLRYRRYTDTPSTPPDGLIVDVGHRMLPDIVDAKGKREYGCGGSLITRWHVLTAAHCVTPEEIGPDRTLSLVRLGAWELKIDSDNDPVPYYIQHLHLGRRLQKYLDVPINRVFAHPRFTGESTDYQDDIALLQLAYPVHFTQSVRPICLPFHGSALGILTVVGWGETETGRRSEKLLQLKVETRDLLQCHYRYKELTGTNLNPNQICALGENDSDHCEGDSGGPLMEVDQWSPSQIYGIVSHRKGVCGGPGLPGIYTKVYNYLPWIADVLYRGLPETTRTEWEKE</sequence>
<dbReference type="Proteomes" id="UP001239111">
    <property type="component" value="Chromosome 3"/>
</dbReference>
<reference evidence="1" key="1">
    <citation type="submission" date="2023-04" db="EMBL/GenBank/DDBJ databases">
        <title>A chromosome-level genome assembly of the parasitoid wasp Eretmocerus hayati.</title>
        <authorList>
            <person name="Zhong Y."/>
            <person name="Liu S."/>
            <person name="Liu Y."/>
        </authorList>
    </citation>
    <scope>NUCLEOTIDE SEQUENCE</scope>
    <source>
        <strain evidence="1">ZJU_SS_LIU_2023</strain>
    </source>
</reference>
<dbReference type="EMBL" id="CM056743">
    <property type="protein sequence ID" value="KAJ8674217.1"/>
    <property type="molecule type" value="Genomic_DNA"/>
</dbReference>
<gene>
    <name evidence="1" type="ORF">QAD02_005479</name>
</gene>